<dbReference type="Proteomes" id="UP001165586">
    <property type="component" value="Unassembled WGS sequence"/>
</dbReference>
<keyword evidence="2" id="KW-1185">Reference proteome</keyword>
<accession>A0ABT2HC96</accession>
<evidence type="ECO:0000313" key="2">
    <source>
        <dbReference type="Proteomes" id="UP001165586"/>
    </source>
</evidence>
<proteinExistence type="predicted"/>
<reference evidence="1" key="1">
    <citation type="submission" date="2022-08" db="EMBL/GenBank/DDBJ databases">
        <authorList>
            <person name="Deng Y."/>
            <person name="Han X.-F."/>
            <person name="Zhang Y.-Q."/>
        </authorList>
    </citation>
    <scope>NUCLEOTIDE SEQUENCE</scope>
    <source>
        <strain evidence="1">CPCC 203386</strain>
    </source>
</reference>
<evidence type="ECO:0000313" key="1">
    <source>
        <dbReference type="EMBL" id="MCS5737571.1"/>
    </source>
</evidence>
<protein>
    <submittedName>
        <fullName evidence="1">Uncharacterized protein</fullName>
    </submittedName>
</protein>
<dbReference type="RefSeq" id="WP_259544001.1">
    <property type="nucleotide sequence ID" value="NZ_JANLCJ010000833.1"/>
</dbReference>
<gene>
    <name evidence="1" type="ORF">N1032_27955</name>
</gene>
<comment type="caution">
    <text evidence="1">The sequence shown here is derived from an EMBL/GenBank/DDBJ whole genome shotgun (WGS) entry which is preliminary data.</text>
</comment>
<organism evidence="1 2">
    <name type="scientific">Herbiconiux daphne</name>
    <dbReference type="NCBI Taxonomy" id="2970914"/>
    <lineage>
        <taxon>Bacteria</taxon>
        <taxon>Bacillati</taxon>
        <taxon>Actinomycetota</taxon>
        <taxon>Actinomycetes</taxon>
        <taxon>Micrococcales</taxon>
        <taxon>Microbacteriaceae</taxon>
        <taxon>Herbiconiux</taxon>
    </lineage>
</organism>
<sequence length="70" mass="8344">MSKESWAVVVDYTKDDGERAVLEYHFNSRAKARPVLQTAKRQFGKDNVGMYMVKEVRLEDHFCKFYNPRR</sequence>
<name>A0ABT2HC96_9MICO</name>
<dbReference type="EMBL" id="JANLCJ010000833">
    <property type="protein sequence ID" value="MCS5737571.1"/>
    <property type="molecule type" value="Genomic_DNA"/>
</dbReference>